<reference evidence="3" key="1">
    <citation type="submission" date="2015-05" db="EMBL/GenBank/DDBJ databases">
        <authorList>
            <person name="Fogelqvist Johan"/>
        </authorList>
    </citation>
    <scope>NUCLEOTIDE SEQUENCE [LARGE SCALE GENOMIC DNA]</scope>
</reference>
<dbReference type="FunFam" id="1.25.40.10:FF:000149">
    <property type="entry name" value="Clathrin-coated vesiclec protein (Bud7)"/>
    <property type="match status" value="1"/>
</dbReference>
<sequence length="657" mass="73554">MVSPAVPELTEEHIHESIDARTDSLISLRELGPPDLVHLLKQPKGNQGKQIGVYHHVTGVEASSSASLAAYINTLTYREHGPSAQIKIVEGLYCCYNAFSRLDMRVHVTIPGSVESYCVDERGEKRKATDELWLETYLCSVLRAYSYADDGSGETIRKIMGVRRFNPVTNTETEHRFLNAAEQLFFRGWQLGSDSVVQVPNSVSNHLTTGLLKYFQTTGRYASGINLFEKLRTQNVEVSSLLAKVLFMGNEEVQGIRVLHQALKESPMDYVMLDTQAEFLLKKAESAATPEQKEERLRMALGCADRSTIAAPSEFGTWARLAQVYVAMEDWENALTILNSCPMFTYQDKDAPQMPEPKDVHLPTLPETRLDEIDSEPESRYSEQVDPSLLNLRASVYKGTFKQAYSILTEMAQKIGWDQLLKIRSTVFVMEDEYRTEKQESTQPNTIKRTASTDGLRGTPDPTTNGEQTDDEDAGDEKKTAGDAPEPVNGEAVHGGAAAVEKPTHAIDPGEVKADPEAMAQYRAQSMQYRKSAEEWEILGSLAERLQHTDEAMEAYRSCLAARFSPKALAGILRVFERNKNTREAVAAFIRLVTWQYRWYSEFSPELLRTVRSLIEDEGAVKVRSIIQATSMPQNVLDLTHHYAALCAKFRSSGTDG</sequence>
<evidence type="ECO:0000256" key="1">
    <source>
        <dbReference type="SAM" id="MobiDB-lite"/>
    </source>
</evidence>
<dbReference type="Pfam" id="PF09295">
    <property type="entry name" value="ChAPs"/>
    <property type="match status" value="1"/>
</dbReference>
<proteinExistence type="predicted"/>
<accession>A0A0G4NNI2</accession>
<gene>
    <name evidence="2" type="ORF">BN1723_007862</name>
</gene>
<dbReference type="InterPro" id="IPR011990">
    <property type="entry name" value="TPR-like_helical_dom_sf"/>
</dbReference>
<dbReference type="GO" id="GO:0006893">
    <property type="term" value="P:Golgi to plasma membrane transport"/>
    <property type="evidence" value="ECO:0007669"/>
    <property type="project" value="TreeGrafter"/>
</dbReference>
<dbReference type="PANTHER" id="PTHR31975">
    <property type="entry name" value="BUD SITE SELECTION PROTEIN 7-RELATED"/>
    <property type="match status" value="1"/>
</dbReference>
<dbReference type="PANTHER" id="PTHR31975:SF1">
    <property type="entry name" value="BUD SITE SELECTION PROTEIN 7-RELATED"/>
    <property type="match status" value="1"/>
</dbReference>
<feature type="region of interest" description="Disordered" evidence="1">
    <location>
        <begin position="434"/>
        <end position="497"/>
    </location>
</feature>
<dbReference type="InterPro" id="IPR015374">
    <property type="entry name" value="ChAPs"/>
</dbReference>
<evidence type="ECO:0000313" key="3">
    <source>
        <dbReference type="Proteomes" id="UP000045706"/>
    </source>
</evidence>
<dbReference type="GO" id="GO:0034044">
    <property type="term" value="C:exomer complex"/>
    <property type="evidence" value="ECO:0007669"/>
    <property type="project" value="UniProtKB-ARBA"/>
</dbReference>
<protein>
    <submittedName>
        <fullName evidence="2">Uncharacterized protein</fullName>
    </submittedName>
</protein>
<evidence type="ECO:0000313" key="2">
    <source>
        <dbReference type="EMBL" id="CRK47984.1"/>
    </source>
</evidence>
<organism evidence="2 3">
    <name type="scientific">Verticillium longisporum</name>
    <name type="common">Verticillium dahliae var. longisporum</name>
    <dbReference type="NCBI Taxonomy" id="100787"/>
    <lineage>
        <taxon>Eukaryota</taxon>
        <taxon>Fungi</taxon>
        <taxon>Dikarya</taxon>
        <taxon>Ascomycota</taxon>
        <taxon>Pezizomycotina</taxon>
        <taxon>Sordariomycetes</taxon>
        <taxon>Hypocreomycetidae</taxon>
        <taxon>Glomerellales</taxon>
        <taxon>Plectosphaerellaceae</taxon>
        <taxon>Verticillium</taxon>
    </lineage>
</organism>
<dbReference type="Gene3D" id="1.25.40.10">
    <property type="entry name" value="Tetratricopeptide repeat domain"/>
    <property type="match status" value="2"/>
</dbReference>
<feature type="compositionally biased region" description="Polar residues" evidence="1">
    <location>
        <begin position="441"/>
        <end position="453"/>
    </location>
</feature>
<dbReference type="Proteomes" id="UP000045706">
    <property type="component" value="Unassembled WGS sequence"/>
</dbReference>
<dbReference type="AlphaFoldDB" id="A0A0G4NNI2"/>
<dbReference type="EMBL" id="CVQI01037161">
    <property type="protein sequence ID" value="CRK47984.1"/>
    <property type="molecule type" value="Genomic_DNA"/>
</dbReference>
<dbReference type="SUPFAM" id="SSF48452">
    <property type="entry name" value="TPR-like"/>
    <property type="match status" value="1"/>
</dbReference>
<name>A0A0G4NNI2_VERLO</name>